<evidence type="ECO:0000259" key="1">
    <source>
        <dbReference type="Pfam" id="PF13545"/>
    </source>
</evidence>
<dbReference type="SUPFAM" id="SSF46785">
    <property type="entry name" value="Winged helix' DNA-binding domain"/>
    <property type="match status" value="1"/>
</dbReference>
<organism evidence="2 3">
    <name type="scientific">Kaistia dalseonensis</name>
    <dbReference type="NCBI Taxonomy" id="410840"/>
    <lineage>
        <taxon>Bacteria</taxon>
        <taxon>Pseudomonadati</taxon>
        <taxon>Pseudomonadota</taxon>
        <taxon>Alphaproteobacteria</taxon>
        <taxon>Hyphomicrobiales</taxon>
        <taxon>Kaistiaceae</taxon>
        <taxon>Kaistia</taxon>
    </lineage>
</organism>
<gene>
    <name evidence="2" type="ORF">QO014_002830</name>
</gene>
<dbReference type="InterPro" id="IPR012318">
    <property type="entry name" value="HTH_CRP"/>
</dbReference>
<dbReference type="RefSeq" id="WP_266349357.1">
    <property type="nucleotide sequence ID" value="NZ_JAPKNG010000004.1"/>
</dbReference>
<evidence type="ECO:0000313" key="2">
    <source>
        <dbReference type="EMBL" id="MDQ0438435.1"/>
    </source>
</evidence>
<dbReference type="InterPro" id="IPR036390">
    <property type="entry name" value="WH_DNA-bd_sf"/>
</dbReference>
<keyword evidence="3" id="KW-1185">Reference proteome</keyword>
<name>A0ABU0H829_9HYPH</name>
<dbReference type="Gene3D" id="2.60.120.10">
    <property type="entry name" value="Jelly Rolls"/>
    <property type="match status" value="1"/>
</dbReference>
<feature type="domain" description="HTH crp-type" evidence="1">
    <location>
        <begin position="151"/>
        <end position="217"/>
    </location>
</feature>
<dbReference type="InterPro" id="IPR014710">
    <property type="entry name" value="RmlC-like_jellyroll"/>
</dbReference>
<comment type="caution">
    <text evidence="2">The sequence shown here is derived from an EMBL/GenBank/DDBJ whole genome shotgun (WGS) entry which is preliminary data.</text>
</comment>
<accession>A0ABU0H829</accession>
<dbReference type="Proteomes" id="UP001241603">
    <property type="component" value="Unassembled WGS sequence"/>
</dbReference>
<proteinExistence type="predicted"/>
<evidence type="ECO:0000313" key="3">
    <source>
        <dbReference type="Proteomes" id="UP001241603"/>
    </source>
</evidence>
<sequence>MDAAIRQDVQNRLLSLMIDEDFARITPALEAVDLPFGFGLAEADAPAPYVYFPNSGIGSIITTSPTGESAEAGLFGRDGASPIHPLLGAAAGPQKVVMQVAGHGLRIRAGALRTAIADSPGLRDLLLRYVQTLVIQTAFTALSNAAHKVDQRLARWLLMCHDRVDGNEIALTHDYMSVMLAVRRPTVTLVLHELEGRRLIRSTRGKVTILDRPALEAFAANAYGTPEREYRRLVTGAI</sequence>
<reference evidence="2 3" key="1">
    <citation type="submission" date="2023-07" db="EMBL/GenBank/DDBJ databases">
        <title>Genomic Encyclopedia of Type Strains, Phase IV (KMG-IV): sequencing the most valuable type-strain genomes for metagenomic binning, comparative biology and taxonomic classification.</title>
        <authorList>
            <person name="Goeker M."/>
        </authorList>
    </citation>
    <scope>NUCLEOTIDE SEQUENCE [LARGE SCALE GENOMIC DNA]</scope>
    <source>
        <strain evidence="2 3">B6-8</strain>
    </source>
</reference>
<dbReference type="Pfam" id="PF13545">
    <property type="entry name" value="HTH_Crp_2"/>
    <property type="match status" value="1"/>
</dbReference>
<dbReference type="EMBL" id="JAUSVO010000004">
    <property type="protein sequence ID" value="MDQ0438435.1"/>
    <property type="molecule type" value="Genomic_DNA"/>
</dbReference>
<protein>
    <submittedName>
        <fullName evidence="2">CRP-like cAMP-binding protein</fullName>
    </submittedName>
</protein>